<keyword evidence="12" id="KW-0443">Lipid metabolism</keyword>
<dbReference type="Pfam" id="PF13506">
    <property type="entry name" value="Glyco_transf_21"/>
    <property type="match status" value="1"/>
</dbReference>
<evidence type="ECO:0000256" key="16">
    <source>
        <dbReference type="SAM" id="Phobius"/>
    </source>
</evidence>
<dbReference type="GO" id="GO:0006679">
    <property type="term" value="P:glucosylceramide biosynthetic process"/>
    <property type="evidence" value="ECO:0007669"/>
    <property type="project" value="TreeGrafter"/>
</dbReference>
<evidence type="ECO:0000313" key="18">
    <source>
        <dbReference type="Proteomes" id="UP000225706"/>
    </source>
</evidence>
<feature type="transmembrane region" description="Helical" evidence="16">
    <location>
        <begin position="20"/>
        <end position="40"/>
    </location>
</feature>
<dbReference type="STRING" id="50429.A0A2B4SAN5"/>
<keyword evidence="6" id="KW-0444">Lipid biosynthesis</keyword>
<evidence type="ECO:0000256" key="10">
    <source>
        <dbReference type="ARBA" id="ARBA00022989"/>
    </source>
</evidence>
<keyword evidence="9 16" id="KW-0812">Transmembrane</keyword>
<comment type="catalytic activity">
    <reaction evidence="14">
        <text>UDP-alpha-D-xylose + an N-acylsphing-4-enine = a beta-D-xylosyl-(1&lt;-&gt;1')-N-acylsphing-4-enine + UDP + H(+)</text>
        <dbReference type="Rhea" id="RHEA:70243"/>
        <dbReference type="ChEBI" id="CHEBI:15378"/>
        <dbReference type="ChEBI" id="CHEBI:52639"/>
        <dbReference type="ChEBI" id="CHEBI:57632"/>
        <dbReference type="ChEBI" id="CHEBI:58223"/>
        <dbReference type="ChEBI" id="CHEBI:189068"/>
    </reaction>
    <physiologicalReaction direction="left-to-right" evidence="14">
        <dbReference type="Rhea" id="RHEA:70244"/>
    </physiologicalReaction>
</comment>
<evidence type="ECO:0000256" key="8">
    <source>
        <dbReference type="ARBA" id="ARBA00022679"/>
    </source>
</evidence>
<organism evidence="17 18">
    <name type="scientific">Stylophora pistillata</name>
    <name type="common">Smooth cauliflower coral</name>
    <dbReference type="NCBI Taxonomy" id="50429"/>
    <lineage>
        <taxon>Eukaryota</taxon>
        <taxon>Metazoa</taxon>
        <taxon>Cnidaria</taxon>
        <taxon>Anthozoa</taxon>
        <taxon>Hexacorallia</taxon>
        <taxon>Scleractinia</taxon>
        <taxon>Astrocoeniina</taxon>
        <taxon>Pocilloporidae</taxon>
        <taxon>Stylophora</taxon>
    </lineage>
</organism>
<dbReference type="InterPro" id="IPR029044">
    <property type="entry name" value="Nucleotide-diphossugar_trans"/>
</dbReference>
<gene>
    <name evidence="17" type="primary">UGCG</name>
    <name evidence="17" type="ORF">AWC38_SpisGene7550</name>
</gene>
<dbReference type="GO" id="GO:0008120">
    <property type="term" value="F:ceramide glucosyltransferase activity"/>
    <property type="evidence" value="ECO:0007669"/>
    <property type="project" value="UniProtKB-EC"/>
</dbReference>
<evidence type="ECO:0000256" key="12">
    <source>
        <dbReference type="ARBA" id="ARBA00023098"/>
    </source>
</evidence>
<dbReference type="OrthoDB" id="1483400at2759"/>
<keyword evidence="11" id="KW-0333">Golgi apparatus</keyword>
<dbReference type="AlphaFoldDB" id="A0A2B4SAN5"/>
<evidence type="ECO:0000256" key="4">
    <source>
        <dbReference type="ARBA" id="ARBA00006739"/>
    </source>
</evidence>
<comment type="similarity">
    <text evidence="4">Belongs to the glycosyltransferase 2 family.</text>
</comment>
<evidence type="ECO:0000256" key="7">
    <source>
        <dbReference type="ARBA" id="ARBA00022676"/>
    </source>
</evidence>
<evidence type="ECO:0000256" key="3">
    <source>
        <dbReference type="ARBA" id="ARBA00004991"/>
    </source>
</evidence>
<evidence type="ECO:0000256" key="13">
    <source>
        <dbReference type="ARBA" id="ARBA00023136"/>
    </source>
</evidence>
<evidence type="ECO:0000256" key="2">
    <source>
        <dbReference type="ARBA" id="ARBA00004760"/>
    </source>
</evidence>
<dbReference type="Proteomes" id="UP000225706">
    <property type="component" value="Unassembled WGS sequence"/>
</dbReference>
<keyword evidence="10 16" id="KW-1133">Transmembrane helix</keyword>
<dbReference type="FunFam" id="3.90.550.10:FF:000041">
    <property type="entry name" value="UDP-glucose ceramide glucosyltransferase"/>
    <property type="match status" value="1"/>
</dbReference>
<comment type="caution">
    <text evidence="17">The sequence shown here is derived from an EMBL/GenBank/DDBJ whole genome shotgun (WGS) entry which is preliminary data.</text>
</comment>
<evidence type="ECO:0000256" key="9">
    <source>
        <dbReference type="ARBA" id="ARBA00022692"/>
    </source>
</evidence>
<proteinExistence type="inferred from homology"/>
<dbReference type="GO" id="GO:0000139">
    <property type="term" value="C:Golgi membrane"/>
    <property type="evidence" value="ECO:0007669"/>
    <property type="project" value="UniProtKB-SubCell"/>
</dbReference>
<evidence type="ECO:0000256" key="11">
    <source>
        <dbReference type="ARBA" id="ARBA00023034"/>
    </source>
</evidence>
<keyword evidence="7" id="KW-0328">Glycosyltransferase</keyword>
<evidence type="ECO:0000256" key="5">
    <source>
        <dbReference type="ARBA" id="ARBA00012699"/>
    </source>
</evidence>
<feature type="transmembrane region" description="Helical" evidence="16">
    <location>
        <begin position="321"/>
        <end position="342"/>
    </location>
</feature>
<evidence type="ECO:0000256" key="1">
    <source>
        <dbReference type="ARBA" id="ARBA00004653"/>
    </source>
</evidence>
<dbReference type="EC" id="2.4.1.80" evidence="5"/>
<reference evidence="18" key="1">
    <citation type="journal article" date="2017" name="bioRxiv">
        <title>Comparative analysis of the genomes of Stylophora pistillata and Acropora digitifera provides evidence for extensive differences between species of corals.</title>
        <authorList>
            <person name="Voolstra C.R."/>
            <person name="Li Y."/>
            <person name="Liew Y.J."/>
            <person name="Baumgarten S."/>
            <person name="Zoccola D."/>
            <person name="Flot J.-F."/>
            <person name="Tambutte S."/>
            <person name="Allemand D."/>
            <person name="Aranda M."/>
        </authorList>
    </citation>
    <scope>NUCLEOTIDE SEQUENCE [LARGE SCALE GENOMIC DNA]</scope>
</reference>
<evidence type="ECO:0000256" key="6">
    <source>
        <dbReference type="ARBA" id="ARBA00022516"/>
    </source>
</evidence>
<keyword evidence="8 17" id="KW-0808">Transferase</keyword>
<dbReference type="PANTHER" id="PTHR12726:SF0">
    <property type="entry name" value="CERAMIDE GLUCOSYLTRANSFERASE"/>
    <property type="match status" value="1"/>
</dbReference>
<evidence type="ECO:0000313" key="17">
    <source>
        <dbReference type="EMBL" id="PFX27734.1"/>
    </source>
</evidence>
<name>A0A2B4SAN5_STYPI</name>
<accession>A0A2B4SAN5</accession>
<keyword evidence="13 16" id="KW-0472">Membrane</keyword>
<comment type="subcellular location">
    <subcellularLocation>
        <location evidence="1">Golgi apparatus membrane</location>
        <topology evidence="1">Multi-pass membrane protein</topology>
    </subcellularLocation>
</comment>
<dbReference type="PANTHER" id="PTHR12726">
    <property type="entry name" value="CERAMIDE GLUCOSYLTRANSFERASE"/>
    <property type="match status" value="1"/>
</dbReference>
<dbReference type="SUPFAM" id="SSF53448">
    <property type="entry name" value="Nucleotide-diphospho-sugar transferases"/>
    <property type="match status" value="1"/>
</dbReference>
<sequence length="412" mass="47199">MASTFGDFEEIYAPSAADLLAFFLILLWIVLALFQLISIATAKIHLHKSTPAVNNKELPGVSILKPLVGDEPNLIKNLQGFFELNYPKFEILVCVQDELDPSVKVVRQLMEAYPLVNSRLFTAAKTIGVNPKINNMNQGYKAAKYDLLWICDSNIKVHQGTLQELVSHMRPGVGMVHQLPFVANCMDFAACVDKVYFGTQHAFVYLLAYCFGLLCANGMSSLYSKPLLDELGGLEVFSCYIAEDYFISKAIYKRGMKVVLSSDPAIQNPSTYSLMRFQQRMIRWTRLRLTMEPFPAVFEPFTESPIIGLMSCWAVWHLWEISFLLFFIEHLAFSFLLDYILLRYIQGPNNSLPPLWKLFLAWLFREYSFLIFFLQAACGREIEWRTSHFVLRLGGKAERLQEKCQDINNHCC</sequence>
<dbReference type="InterPro" id="IPR025993">
    <property type="entry name" value="Ceramide_glucosylTrfase"/>
</dbReference>
<dbReference type="EMBL" id="LSMT01000096">
    <property type="protein sequence ID" value="PFX27734.1"/>
    <property type="molecule type" value="Genomic_DNA"/>
</dbReference>
<dbReference type="Gene3D" id="3.90.550.10">
    <property type="entry name" value="Spore Coat Polysaccharide Biosynthesis Protein SpsA, Chain A"/>
    <property type="match status" value="1"/>
</dbReference>
<dbReference type="UniPathway" id="UPA00222"/>
<evidence type="ECO:0000256" key="15">
    <source>
        <dbReference type="ARBA" id="ARBA00048104"/>
    </source>
</evidence>
<comment type="catalytic activity">
    <reaction evidence="15">
        <text>N-(9Z-octadecenoyl)-sphing-4-enine + UDP-alpha-D-xylose = beta-D-xylosyl-(1&lt;-&gt;1')-N-(9Z-octadecenoyl)-sphing-4-enine + UDP + H(+)</text>
        <dbReference type="Rhea" id="RHEA:70247"/>
        <dbReference type="ChEBI" id="CHEBI:15378"/>
        <dbReference type="ChEBI" id="CHEBI:57632"/>
        <dbReference type="ChEBI" id="CHEBI:58223"/>
        <dbReference type="ChEBI" id="CHEBI:77996"/>
        <dbReference type="ChEBI" id="CHEBI:189081"/>
    </reaction>
    <physiologicalReaction direction="left-to-right" evidence="15">
        <dbReference type="Rhea" id="RHEA:70248"/>
    </physiologicalReaction>
</comment>
<evidence type="ECO:0000256" key="14">
    <source>
        <dbReference type="ARBA" id="ARBA00047869"/>
    </source>
</evidence>
<keyword evidence="18" id="KW-1185">Reference proteome</keyword>
<comment type="pathway">
    <text evidence="3">Sphingolipid metabolism.</text>
</comment>
<comment type="pathway">
    <text evidence="2">Lipid metabolism; sphingolipid metabolism.</text>
</comment>
<feature type="transmembrane region" description="Helical" evidence="16">
    <location>
        <begin position="203"/>
        <end position="223"/>
    </location>
</feature>
<protein>
    <recommendedName>
        <fullName evidence="5">ceramide glucosyltransferase</fullName>
        <ecNumber evidence="5">2.4.1.80</ecNumber>
    </recommendedName>
</protein>
<dbReference type="CDD" id="cd02520">
    <property type="entry name" value="Glucosylceramide_synthase"/>
    <property type="match status" value="1"/>
</dbReference>